<evidence type="ECO:0000256" key="2">
    <source>
        <dbReference type="SAM" id="MobiDB-lite"/>
    </source>
</evidence>
<evidence type="ECO:0000313" key="4">
    <source>
        <dbReference type="Proteomes" id="UP001596143"/>
    </source>
</evidence>
<feature type="coiled-coil region" evidence="1">
    <location>
        <begin position="2"/>
        <end position="29"/>
    </location>
</feature>
<reference evidence="4" key="1">
    <citation type="journal article" date="2019" name="Int. J. Syst. Evol. Microbiol.">
        <title>The Global Catalogue of Microorganisms (GCM) 10K type strain sequencing project: providing services to taxonomists for standard genome sequencing and annotation.</title>
        <authorList>
            <consortium name="The Broad Institute Genomics Platform"/>
            <consortium name="The Broad Institute Genome Sequencing Center for Infectious Disease"/>
            <person name="Wu L."/>
            <person name="Ma J."/>
        </authorList>
    </citation>
    <scope>NUCLEOTIDE SEQUENCE [LARGE SCALE GENOMIC DNA]</scope>
    <source>
        <strain evidence="4">CGMCC 1.15790</strain>
    </source>
</reference>
<dbReference type="Proteomes" id="UP001596143">
    <property type="component" value="Unassembled WGS sequence"/>
</dbReference>
<keyword evidence="4" id="KW-1185">Reference proteome</keyword>
<name>A0ABW0U4K7_9BACI</name>
<dbReference type="EMBL" id="JBHSPF010000019">
    <property type="protein sequence ID" value="MFC5628341.1"/>
    <property type="molecule type" value="Genomic_DNA"/>
</dbReference>
<feature type="region of interest" description="Disordered" evidence="2">
    <location>
        <begin position="52"/>
        <end position="90"/>
    </location>
</feature>
<dbReference type="RefSeq" id="WP_270897278.1">
    <property type="nucleotide sequence ID" value="NZ_JBHSPF010000019.1"/>
</dbReference>
<comment type="caution">
    <text evidence="3">The sequence shown here is derived from an EMBL/GenBank/DDBJ whole genome shotgun (WGS) entry which is preliminary data.</text>
</comment>
<evidence type="ECO:0000256" key="1">
    <source>
        <dbReference type="SAM" id="Coils"/>
    </source>
</evidence>
<proteinExistence type="predicted"/>
<keyword evidence="1" id="KW-0175">Coiled coil</keyword>
<evidence type="ECO:0000313" key="3">
    <source>
        <dbReference type="EMBL" id="MFC5628341.1"/>
    </source>
</evidence>
<accession>A0ABW0U4K7</accession>
<sequence>MYISAETIVEKMEEALLQLANELEAGNKEKVKSHALVLQSYCDVLLQVDEEEGKKRNQVNDRPQPTKKAISSKRTIQGDIPSTEGNLLEF</sequence>
<gene>
    <name evidence="3" type="ORF">ACFPTR_05445</name>
</gene>
<dbReference type="Pfam" id="PF17261">
    <property type="entry name" value="DUF5327"/>
    <property type="match status" value="1"/>
</dbReference>
<protein>
    <submittedName>
        <fullName evidence="3">DUF5327 family protein</fullName>
    </submittedName>
</protein>
<dbReference type="InterPro" id="IPR035218">
    <property type="entry name" value="DUF5327"/>
</dbReference>
<organism evidence="3 4">
    <name type="scientific">Aliibacillus thermotolerans</name>
    <dbReference type="NCBI Taxonomy" id="1834418"/>
    <lineage>
        <taxon>Bacteria</taxon>
        <taxon>Bacillati</taxon>
        <taxon>Bacillota</taxon>
        <taxon>Bacilli</taxon>
        <taxon>Bacillales</taxon>
        <taxon>Bacillaceae</taxon>
        <taxon>Aliibacillus</taxon>
    </lineage>
</organism>